<evidence type="ECO:0008006" key="4">
    <source>
        <dbReference type="Google" id="ProtNLM"/>
    </source>
</evidence>
<dbReference type="OrthoDB" id="2935287at2"/>
<feature type="chain" id="PRO_5039450015" description="DUF4878 domain-containing protein" evidence="1">
    <location>
        <begin position="23"/>
        <end position="144"/>
    </location>
</feature>
<evidence type="ECO:0000313" key="3">
    <source>
        <dbReference type="Proteomes" id="UP000037405"/>
    </source>
</evidence>
<proteinExistence type="predicted"/>
<dbReference type="AlphaFoldDB" id="A0A0M0G0T2"/>
<dbReference type="PATRIC" id="fig|189381.12.peg.3646"/>
<protein>
    <recommendedName>
        <fullName evidence="4">DUF4878 domain-containing protein</fullName>
    </recommendedName>
</protein>
<keyword evidence="1" id="KW-0732">Signal</keyword>
<comment type="caution">
    <text evidence="2">The sequence shown here is derived from an EMBL/GenBank/DDBJ whole genome shotgun (WGS) entry which is preliminary data.</text>
</comment>
<dbReference type="EMBL" id="LGUE01000008">
    <property type="protein sequence ID" value="KON83212.1"/>
    <property type="molecule type" value="Genomic_DNA"/>
</dbReference>
<organism evidence="2 3">
    <name type="scientific">Rossellomorea marisflavi</name>
    <dbReference type="NCBI Taxonomy" id="189381"/>
    <lineage>
        <taxon>Bacteria</taxon>
        <taxon>Bacillati</taxon>
        <taxon>Bacillota</taxon>
        <taxon>Bacilli</taxon>
        <taxon>Bacillales</taxon>
        <taxon>Bacillaceae</taxon>
        <taxon>Rossellomorea</taxon>
    </lineage>
</organism>
<dbReference type="PROSITE" id="PS51257">
    <property type="entry name" value="PROKAR_LIPOPROTEIN"/>
    <property type="match status" value="1"/>
</dbReference>
<keyword evidence="3" id="KW-1185">Reference proteome</keyword>
<reference evidence="3" key="1">
    <citation type="submission" date="2015-07" db="EMBL/GenBank/DDBJ databases">
        <title>Fjat-14235 jcm11544.</title>
        <authorList>
            <person name="Liu B."/>
            <person name="Wang J."/>
            <person name="Zhu Y."/>
            <person name="Liu G."/>
            <person name="Chen Q."/>
            <person name="Chen Z."/>
            <person name="Lan J."/>
            <person name="Che J."/>
            <person name="Ge C."/>
            <person name="Shi H."/>
            <person name="Pan Z."/>
            <person name="Liu X."/>
        </authorList>
    </citation>
    <scope>NUCLEOTIDE SEQUENCE [LARGE SCALE GENOMIC DNA]</scope>
    <source>
        <strain evidence="3">JCM 11544</strain>
    </source>
</reference>
<evidence type="ECO:0000256" key="1">
    <source>
        <dbReference type="SAM" id="SignalP"/>
    </source>
</evidence>
<dbReference type="RefSeq" id="WP_053429834.1">
    <property type="nucleotide sequence ID" value="NZ_JAUKEF010000005.1"/>
</dbReference>
<sequence>MKKLLYVLMAGLVLLTSACSIGSSPDKAVEALYKAALKNDEETYNKIVGGNSDLVGSIDMVADMVREMGGVEKLNFETIKKKNLLKEIEEDLDEQYQNPWEVVMVSPKKSEDEDEEVVFWVMEKVDGDYLVGEVDTDYKDDVLK</sequence>
<evidence type="ECO:0000313" key="2">
    <source>
        <dbReference type="EMBL" id="KON83212.1"/>
    </source>
</evidence>
<dbReference type="Proteomes" id="UP000037405">
    <property type="component" value="Unassembled WGS sequence"/>
</dbReference>
<gene>
    <name evidence="2" type="ORF">AF331_20535</name>
</gene>
<feature type="signal peptide" evidence="1">
    <location>
        <begin position="1"/>
        <end position="22"/>
    </location>
</feature>
<dbReference type="STRING" id="189381.GCA_900166615_00110"/>
<name>A0A0M0G0T2_9BACI</name>
<accession>A0A0M0G0T2</accession>